<dbReference type="AlphaFoldDB" id="A0A1A8CBE5"/>
<dbReference type="EMBL" id="HADZ01013261">
    <property type="protein sequence ID" value="SBP77202.1"/>
    <property type="molecule type" value="Transcribed_RNA"/>
</dbReference>
<evidence type="ECO:0000313" key="1">
    <source>
        <dbReference type="EMBL" id="SBP77202.1"/>
    </source>
</evidence>
<organism evidence="1">
    <name type="scientific">Nothobranchius kadleci</name>
    <name type="common">African annual killifish</name>
    <dbReference type="NCBI Taxonomy" id="1051664"/>
    <lineage>
        <taxon>Eukaryota</taxon>
        <taxon>Metazoa</taxon>
        <taxon>Chordata</taxon>
        <taxon>Craniata</taxon>
        <taxon>Vertebrata</taxon>
        <taxon>Euteleostomi</taxon>
        <taxon>Actinopterygii</taxon>
        <taxon>Neopterygii</taxon>
        <taxon>Teleostei</taxon>
        <taxon>Neoteleostei</taxon>
        <taxon>Acanthomorphata</taxon>
        <taxon>Ovalentaria</taxon>
        <taxon>Atherinomorphae</taxon>
        <taxon>Cyprinodontiformes</taxon>
        <taxon>Nothobranchiidae</taxon>
        <taxon>Nothobranchius</taxon>
    </lineage>
</organism>
<name>A0A1A8CBE5_NOTKA</name>
<gene>
    <name evidence="1" type="primary">Nfu_g_1_003385</name>
</gene>
<accession>A0A1A8CBE5</accession>
<reference evidence="1" key="1">
    <citation type="submission" date="2016-05" db="EMBL/GenBank/DDBJ databases">
        <authorList>
            <person name="Lavstsen T."/>
            <person name="Jespersen J.S."/>
        </authorList>
    </citation>
    <scope>NUCLEOTIDE SEQUENCE</scope>
    <source>
        <tissue evidence="1">Brain</tissue>
    </source>
</reference>
<proteinExistence type="predicted"/>
<sequence length="167" mass="19631">MCVYYSRLFESNPLWTPVWVSQRPGNMQHEEEKEAELQTRVTLVDLQEEEAQLDQEDGGCSRTQRSRECPPCWKREGLRQSLLHQELLQTHTLEEYWDLGRELYSRQPGLVFDAWSGALHLLTCLGYHHGAHVETADMPTLLQRKCCNQEPNHRVRPLPHFSLFFLD</sequence>
<protein>
    <submittedName>
        <fullName evidence="1">Uncharacterized protein</fullName>
    </submittedName>
</protein>
<reference evidence="1" key="2">
    <citation type="submission" date="2016-06" db="EMBL/GenBank/DDBJ databases">
        <title>The genome of a short-lived fish provides insights into sex chromosome evolution and the genetic control of aging.</title>
        <authorList>
            <person name="Reichwald K."/>
            <person name="Felder M."/>
            <person name="Petzold A."/>
            <person name="Koch P."/>
            <person name="Groth M."/>
            <person name="Platzer M."/>
        </authorList>
    </citation>
    <scope>NUCLEOTIDE SEQUENCE</scope>
    <source>
        <tissue evidence="1">Brain</tissue>
    </source>
</reference>